<keyword evidence="7" id="KW-0472">Membrane</keyword>
<dbReference type="InterPro" id="IPR003661">
    <property type="entry name" value="HisK_dim/P_dom"/>
</dbReference>
<evidence type="ECO:0000259" key="8">
    <source>
        <dbReference type="PROSITE" id="PS50109"/>
    </source>
</evidence>
<feature type="transmembrane region" description="Helical" evidence="7">
    <location>
        <begin position="12"/>
        <end position="36"/>
    </location>
</feature>
<gene>
    <name evidence="9" type="ORF">I6N96_05915</name>
</gene>
<keyword evidence="7" id="KW-0812">Transmembrane</keyword>
<evidence type="ECO:0000256" key="3">
    <source>
        <dbReference type="ARBA" id="ARBA00022553"/>
    </source>
</evidence>
<accession>A0ABS4CGR4</accession>
<dbReference type="SMART" id="SM00387">
    <property type="entry name" value="HATPase_c"/>
    <property type="match status" value="1"/>
</dbReference>
<comment type="catalytic activity">
    <reaction evidence="1">
        <text>ATP + protein L-histidine = ADP + protein N-phospho-L-histidine.</text>
        <dbReference type="EC" id="2.7.13.3"/>
    </reaction>
</comment>
<dbReference type="InterPro" id="IPR050736">
    <property type="entry name" value="Sensor_HK_Regulatory"/>
</dbReference>
<organism evidence="9 10">
    <name type="scientific">Enterococcus larvae</name>
    <dbReference type="NCBI Taxonomy" id="2794352"/>
    <lineage>
        <taxon>Bacteria</taxon>
        <taxon>Bacillati</taxon>
        <taxon>Bacillota</taxon>
        <taxon>Bacilli</taxon>
        <taxon>Lactobacillales</taxon>
        <taxon>Enterococcaceae</taxon>
        <taxon>Enterococcus</taxon>
    </lineage>
</organism>
<dbReference type="SUPFAM" id="SSF47384">
    <property type="entry name" value="Homodimeric domain of signal transducing histidine kinase"/>
    <property type="match status" value="1"/>
</dbReference>
<dbReference type="CDD" id="cd00082">
    <property type="entry name" value="HisKA"/>
    <property type="match status" value="1"/>
</dbReference>
<dbReference type="SUPFAM" id="SSF55874">
    <property type="entry name" value="ATPase domain of HSP90 chaperone/DNA topoisomerase II/histidine kinase"/>
    <property type="match status" value="1"/>
</dbReference>
<dbReference type="InterPro" id="IPR036097">
    <property type="entry name" value="HisK_dim/P_sf"/>
</dbReference>
<dbReference type="PANTHER" id="PTHR43711">
    <property type="entry name" value="TWO-COMPONENT HISTIDINE KINASE"/>
    <property type="match status" value="1"/>
</dbReference>
<evidence type="ECO:0000256" key="7">
    <source>
        <dbReference type="SAM" id="Phobius"/>
    </source>
</evidence>
<dbReference type="Proteomes" id="UP000673375">
    <property type="component" value="Unassembled WGS sequence"/>
</dbReference>
<dbReference type="Pfam" id="PF02518">
    <property type="entry name" value="HATPase_c"/>
    <property type="match status" value="1"/>
</dbReference>
<dbReference type="InterPro" id="IPR003594">
    <property type="entry name" value="HATPase_dom"/>
</dbReference>
<keyword evidence="5 9" id="KW-0418">Kinase</keyword>
<keyword evidence="7" id="KW-1133">Transmembrane helix</keyword>
<dbReference type="InterPro" id="IPR036890">
    <property type="entry name" value="HATPase_C_sf"/>
</dbReference>
<dbReference type="EC" id="2.7.13.3" evidence="2"/>
<evidence type="ECO:0000313" key="9">
    <source>
        <dbReference type="EMBL" id="MBP1045809.1"/>
    </source>
</evidence>
<dbReference type="SMART" id="SM00388">
    <property type="entry name" value="HisKA"/>
    <property type="match status" value="1"/>
</dbReference>
<protein>
    <recommendedName>
        <fullName evidence="2">histidine kinase</fullName>
        <ecNumber evidence="2">2.7.13.3</ecNumber>
    </recommendedName>
</protein>
<keyword evidence="4" id="KW-0808">Transferase</keyword>
<dbReference type="RefSeq" id="WP_209556592.1">
    <property type="nucleotide sequence ID" value="NZ_JAEDXU010000002.1"/>
</dbReference>
<dbReference type="Gene3D" id="3.30.565.10">
    <property type="entry name" value="Histidine kinase-like ATPase, C-terminal domain"/>
    <property type="match status" value="1"/>
</dbReference>
<name>A0ABS4CGR4_9ENTE</name>
<sequence>MKKQRSKNQRIRYFIVNMISFASIFLILGIIVFQLLQTSIYQSVDTELNHLAGNETFLEGQIKMLQVDRTGQFPKDSPIFDSEKGTKTPPNNFQQQVILWSEDGDILNSEGLGSRYNDLQNIQFSTDQLDTVTNIEVADSNDRTLQFRSITVPMMSNNDEKVAYIQILTNTDPIKGTVERVKQILIACMVIFGVLSIILSYFLSKWSMKPIMVSWRKQQEFVENASHELRTPLTIIQAKLEKLFTKPNHTILEESETIATSLTEVQRLGQLTNDLLLLARSDSNAVVLEKEPINVNQFLEAAIAPYQELALAENKDFILVLEKDGQVAFDRQKIQQLLIILLDNALKYTNEQDQLQLTSTIEKNEWVIRVIDHGIGIEEQQKKEIFDRFYRGDQSRNRKTGGYGIGLAIAKWIVEAHHGKITVSDSEPKGTTFTVSLPLK</sequence>
<dbReference type="GO" id="GO:0016301">
    <property type="term" value="F:kinase activity"/>
    <property type="evidence" value="ECO:0007669"/>
    <property type="project" value="UniProtKB-KW"/>
</dbReference>
<dbReference type="InterPro" id="IPR004358">
    <property type="entry name" value="Sig_transdc_His_kin-like_C"/>
</dbReference>
<evidence type="ECO:0000256" key="6">
    <source>
        <dbReference type="ARBA" id="ARBA00023012"/>
    </source>
</evidence>
<feature type="domain" description="Histidine kinase" evidence="8">
    <location>
        <begin position="224"/>
        <end position="440"/>
    </location>
</feature>
<dbReference type="EMBL" id="JAEDXU010000002">
    <property type="protein sequence ID" value="MBP1045809.1"/>
    <property type="molecule type" value="Genomic_DNA"/>
</dbReference>
<dbReference type="Pfam" id="PF00512">
    <property type="entry name" value="HisKA"/>
    <property type="match status" value="1"/>
</dbReference>
<proteinExistence type="predicted"/>
<evidence type="ECO:0000256" key="5">
    <source>
        <dbReference type="ARBA" id="ARBA00022777"/>
    </source>
</evidence>
<evidence type="ECO:0000256" key="4">
    <source>
        <dbReference type="ARBA" id="ARBA00022679"/>
    </source>
</evidence>
<reference evidence="9 10" key="1">
    <citation type="submission" date="2020-12" db="EMBL/GenBank/DDBJ databases">
        <title>Vagococcus allomyrinae sp. nov. and Enterococcus lavae sp. nov., isolated from the larvae of Allomyrina dichotoma.</title>
        <authorList>
            <person name="Lee S.D."/>
        </authorList>
    </citation>
    <scope>NUCLEOTIDE SEQUENCE [LARGE SCALE GENOMIC DNA]</scope>
    <source>
        <strain evidence="9 10">BWM-S5</strain>
    </source>
</reference>
<evidence type="ECO:0000313" key="10">
    <source>
        <dbReference type="Proteomes" id="UP000673375"/>
    </source>
</evidence>
<evidence type="ECO:0000256" key="1">
    <source>
        <dbReference type="ARBA" id="ARBA00000085"/>
    </source>
</evidence>
<keyword evidence="3" id="KW-0597">Phosphoprotein</keyword>
<dbReference type="PANTHER" id="PTHR43711:SF26">
    <property type="entry name" value="SENSOR HISTIDINE KINASE RCSC"/>
    <property type="match status" value="1"/>
</dbReference>
<dbReference type="PRINTS" id="PR00344">
    <property type="entry name" value="BCTRLSENSOR"/>
</dbReference>
<comment type="caution">
    <text evidence="9">The sequence shown here is derived from an EMBL/GenBank/DDBJ whole genome shotgun (WGS) entry which is preliminary data.</text>
</comment>
<keyword evidence="6" id="KW-0902">Two-component regulatory system</keyword>
<evidence type="ECO:0000256" key="2">
    <source>
        <dbReference type="ARBA" id="ARBA00012438"/>
    </source>
</evidence>
<feature type="transmembrane region" description="Helical" evidence="7">
    <location>
        <begin position="184"/>
        <end position="203"/>
    </location>
</feature>
<dbReference type="InterPro" id="IPR005467">
    <property type="entry name" value="His_kinase_dom"/>
</dbReference>
<dbReference type="PROSITE" id="PS50109">
    <property type="entry name" value="HIS_KIN"/>
    <property type="match status" value="1"/>
</dbReference>
<keyword evidence="10" id="KW-1185">Reference proteome</keyword>
<dbReference type="Gene3D" id="1.10.287.130">
    <property type="match status" value="1"/>
</dbReference>